<accession>A0AAC9NJ86</accession>
<evidence type="ECO:0000313" key="1">
    <source>
        <dbReference type="EMBL" id="APC01754.1"/>
    </source>
</evidence>
<organism evidence="1 2">
    <name type="scientific">Polynucleobacter asymbioticus</name>
    <dbReference type="NCBI Taxonomy" id="576611"/>
    <lineage>
        <taxon>Bacteria</taxon>
        <taxon>Pseudomonadati</taxon>
        <taxon>Pseudomonadota</taxon>
        <taxon>Betaproteobacteria</taxon>
        <taxon>Burkholderiales</taxon>
        <taxon>Burkholderiaceae</taxon>
        <taxon>Polynucleobacter</taxon>
    </lineage>
</organism>
<proteinExistence type="predicted"/>
<dbReference type="EMBL" id="CP015017">
    <property type="protein sequence ID" value="APC01754.1"/>
    <property type="molecule type" value="Genomic_DNA"/>
</dbReference>
<sequence length="82" mass="9043">MLVNVLTAVDSFTRLELAETWLSQMDEDSVDIDSPNKNAGTVINETAIPSEFLNQFDNGDFSRNQVIANTEHAARATMIAIN</sequence>
<protein>
    <submittedName>
        <fullName evidence="1">Uncharacterized protein</fullName>
    </submittedName>
</protein>
<dbReference type="Proteomes" id="UP000182060">
    <property type="component" value="Chromosome"/>
</dbReference>
<evidence type="ECO:0000313" key="2">
    <source>
        <dbReference type="Proteomes" id="UP000182060"/>
    </source>
</evidence>
<reference evidence="1" key="1">
    <citation type="journal article" date="2017" name="Appl. Environ. Microbiol.">
        <title>Microdiversification of a pelagic Polynucleobacter species is mainly driven by acquisition of genomic islands from a partially interspecific gene pool.</title>
        <authorList>
            <person name="Hoetzinger M."/>
            <person name="Hahn M.W."/>
            <person name="Jezberova J."/>
            <person name="Schmidt J."/>
            <person name="Koll U."/>
        </authorList>
    </citation>
    <scope>NUCLEOTIDE SEQUENCE</scope>
    <source>
        <strain evidence="1">MWH-RechtKol4</strain>
    </source>
</reference>
<dbReference type="AlphaFoldDB" id="A0AAC9NJ86"/>
<name>A0AAC9NJ86_9BURK</name>
<gene>
    <name evidence="1" type="ORF">AOC25_09055</name>
</gene>